<evidence type="ECO:0000256" key="1">
    <source>
        <dbReference type="SAM" id="Phobius"/>
    </source>
</evidence>
<sequence length="62" mass="6810">MYAPYLLPKPGAKNSFLVCVALHWTGLVLISIVGYRRSRIRECGEQAVLVVTASSGCTRTQK</sequence>
<keyword evidence="1" id="KW-0472">Membrane</keyword>
<reference evidence="2 3" key="1">
    <citation type="journal article" date="2023" name="Sci. Data">
        <title>Genome assembly of the Korean intertidal mud-creeper Batillaria attramentaria.</title>
        <authorList>
            <person name="Patra A.K."/>
            <person name="Ho P.T."/>
            <person name="Jun S."/>
            <person name="Lee S.J."/>
            <person name="Kim Y."/>
            <person name="Won Y.J."/>
        </authorList>
    </citation>
    <scope>NUCLEOTIDE SEQUENCE [LARGE SCALE GENOMIC DNA]</scope>
    <source>
        <strain evidence="2">Wonlab-2016</strain>
    </source>
</reference>
<feature type="transmembrane region" description="Helical" evidence="1">
    <location>
        <begin position="15"/>
        <end position="35"/>
    </location>
</feature>
<organism evidence="2 3">
    <name type="scientific">Batillaria attramentaria</name>
    <dbReference type="NCBI Taxonomy" id="370345"/>
    <lineage>
        <taxon>Eukaryota</taxon>
        <taxon>Metazoa</taxon>
        <taxon>Spiralia</taxon>
        <taxon>Lophotrochozoa</taxon>
        <taxon>Mollusca</taxon>
        <taxon>Gastropoda</taxon>
        <taxon>Caenogastropoda</taxon>
        <taxon>Sorbeoconcha</taxon>
        <taxon>Cerithioidea</taxon>
        <taxon>Batillariidae</taxon>
        <taxon>Batillaria</taxon>
    </lineage>
</organism>
<comment type="caution">
    <text evidence="2">The sequence shown here is derived from an EMBL/GenBank/DDBJ whole genome shotgun (WGS) entry which is preliminary data.</text>
</comment>
<feature type="non-terminal residue" evidence="2">
    <location>
        <position position="62"/>
    </location>
</feature>
<keyword evidence="1" id="KW-0812">Transmembrane</keyword>
<dbReference type="AlphaFoldDB" id="A0ABD0LC02"/>
<gene>
    <name evidence="2" type="ORF">BaRGS_00011632</name>
</gene>
<evidence type="ECO:0000313" key="2">
    <source>
        <dbReference type="EMBL" id="KAK7497102.1"/>
    </source>
</evidence>
<keyword evidence="3" id="KW-1185">Reference proteome</keyword>
<name>A0ABD0LC02_9CAEN</name>
<accession>A0ABD0LC02</accession>
<dbReference type="Proteomes" id="UP001519460">
    <property type="component" value="Unassembled WGS sequence"/>
</dbReference>
<protein>
    <submittedName>
        <fullName evidence="2">Uncharacterized protein</fullName>
    </submittedName>
</protein>
<evidence type="ECO:0000313" key="3">
    <source>
        <dbReference type="Proteomes" id="UP001519460"/>
    </source>
</evidence>
<keyword evidence="1" id="KW-1133">Transmembrane helix</keyword>
<dbReference type="EMBL" id="JACVVK020000061">
    <property type="protein sequence ID" value="KAK7497102.1"/>
    <property type="molecule type" value="Genomic_DNA"/>
</dbReference>
<proteinExistence type="predicted"/>